<evidence type="ECO:0000256" key="1">
    <source>
        <dbReference type="ARBA" id="ARBA00004651"/>
    </source>
</evidence>
<dbReference type="Gene3D" id="1.20.1530.20">
    <property type="match status" value="1"/>
</dbReference>
<proteinExistence type="inferred from homology"/>
<evidence type="ECO:0000256" key="6">
    <source>
        <dbReference type="ARBA" id="ARBA00022989"/>
    </source>
</evidence>
<evidence type="ECO:0000256" key="3">
    <source>
        <dbReference type="ARBA" id="ARBA00022448"/>
    </source>
</evidence>
<sequence length="323" mass="33887">MNQLVVVSLLPVVLLIASGFMAGRAGWIRPVAIKDLSSLVFLLLTPALLFRTMSQVHVEQLDFKPVAAYFLAVIILFGATLLLQGFNRRAAVLALASTFSNTVMIGIALIGLMYGPAGLVTLLTLVSVHSLLLLTSATLVLELAVAREQKQGFADGLGGLAHTPHHPLATVLMAVRNALLHPVPLPIIAGLLFAQTGWAIPAVIDKPLELLANAFGPLALVLVGVMLAHTPVGRHWRPALALAGVKNLLHPLLVFGLCRLLGVGGLPMTVMVVAASLPIGANVFLFSQRYQVAEELITASVAVSTALALLSLTLVLLLVGPAA</sequence>
<keyword evidence="4" id="KW-1003">Cell membrane</keyword>
<dbReference type="InterPro" id="IPR038770">
    <property type="entry name" value="Na+/solute_symporter_sf"/>
</dbReference>
<keyword evidence="3" id="KW-0813">Transport</keyword>
<dbReference type="EMBL" id="CP157675">
    <property type="protein sequence ID" value="XBP69211.1"/>
    <property type="molecule type" value="Genomic_DNA"/>
</dbReference>
<dbReference type="InterPro" id="IPR004776">
    <property type="entry name" value="Mem_transp_PIN-like"/>
</dbReference>
<feature type="transmembrane region" description="Helical" evidence="8">
    <location>
        <begin position="240"/>
        <end position="262"/>
    </location>
</feature>
<keyword evidence="5 8" id="KW-0812">Transmembrane</keyword>
<feature type="transmembrane region" description="Helical" evidence="8">
    <location>
        <begin position="6"/>
        <end position="24"/>
    </location>
</feature>
<evidence type="ECO:0000256" key="8">
    <source>
        <dbReference type="SAM" id="Phobius"/>
    </source>
</evidence>
<comment type="similarity">
    <text evidence="2">Belongs to the auxin efflux carrier (TC 2.A.69) family.</text>
</comment>
<keyword evidence="7 8" id="KW-0472">Membrane</keyword>
<evidence type="ECO:0000256" key="2">
    <source>
        <dbReference type="ARBA" id="ARBA00010145"/>
    </source>
</evidence>
<evidence type="ECO:0000256" key="5">
    <source>
        <dbReference type="ARBA" id="ARBA00022692"/>
    </source>
</evidence>
<keyword evidence="6 8" id="KW-1133">Transmembrane helix</keyword>
<evidence type="ECO:0000256" key="7">
    <source>
        <dbReference type="ARBA" id="ARBA00023136"/>
    </source>
</evidence>
<feature type="transmembrane region" description="Helical" evidence="8">
    <location>
        <begin position="268"/>
        <end position="287"/>
    </location>
</feature>
<evidence type="ECO:0000256" key="4">
    <source>
        <dbReference type="ARBA" id="ARBA00022475"/>
    </source>
</evidence>
<dbReference type="GO" id="GO:0055085">
    <property type="term" value="P:transmembrane transport"/>
    <property type="evidence" value="ECO:0007669"/>
    <property type="project" value="InterPro"/>
</dbReference>
<dbReference type="PANTHER" id="PTHR36838">
    <property type="entry name" value="AUXIN EFFLUX CARRIER FAMILY PROTEIN"/>
    <property type="match status" value="1"/>
</dbReference>
<reference evidence="9" key="1">
    <citation type="submission" date="2024-05" db="EMBL/GenBank/DDBJ databases">
        <authorList>
            <person name="Bunk B."/>
            <person name="Swiderski J."/>
            <person name="Sproer C."/>
            <person name="Thiel V."/>
        </authorList>
    </citation>
    <scope>NUCLEOTIDE SEQUENCE</scope>
    <source>
        <strain evidence="9">DSM 17735</strain>
    </source>
</reference>
<feature type="transmembrane region" description="Helical" evidence="8">
    <location>
        <begin position="183"/>
        <end position="204"/>
    </location>
</feature>
<protein>
    <submittedName>
        <fullName evidence="9">AEC family transporter</fullName>
    </submittedName>
</protein>
<dbReference type="AlphaFoldDB" id="A0AAU7LNQ5"/>
<dbReference type="GO" id="GO:0005886">
    <property type="term" value="C:plasma membrane"/>
    <property type="evidence" value="ECO:0007669"/>
    <property type="project" value="UniProtKB-SubCell"/>
</dbReference>
<comment type="subcellular location">
    <subcellularLocation>
        <location evidence="1">Cell membrane</location>
        <topology evidence="1">Multi-pass membrane protein</topology>
    </subcellularLocation>
</comment>
<feature type="transmembrane region" description="Helical" evidence="8">
    <location>
        <begin position="210"/>
        <end position="228"/>
    </location>
</feature>
<feature type="transmembrane region" description="Helical" evidence="8">
    <location>
        <begin position="120"/>
        <end position="141"/>
    </location>
</feature>
<accession>A0AAU7LNQ5</accession>
<gene>
    <name evidence="9" type="ORF">ABLV49_15050</name>
</gene>
<dbReference type="PANTHER" id="PTHR36838:SF3">
    <property type="entry name" value="TRANSPORTER AUXIN EFFLUX CARRIER EC FAMILY"/>
    <property type="match status" value="1"/>
</dbReference>
<feature type="transmembrane region" description="Helical" evidence="8">
    <location>
        <begin position="299"/>
        <end position="320"/>
    </location>
</feature>
<evidence type="ECO:0000313" key="9">
    <source>
        <dbReference type="EMBL" id="XBP69211.1"/>
    </source>
</evidence>
<feature type="transmembrane region" description="Helical" evidence="8">
    <location>
        <begin position="36"/>
        <end position="54"/>
    </location>
</feature>
<dbReference type="Pfam" id="PF03547">
    <property type="entry name" value="Mem_trans"/>
    <property type="match status" value="1"/>
</dbReference>
<organism evidence="9">
    <name type="scientific">Polaromonas hydrogenivorans</name>
    <dbReference type="NCBI Taxonomy" id="335476"/>
    <lineage>
        <taxon>Bacteria</taxon>
        <taxon>Pseudomonadati</taxon>
        <taxon>Pseudomonadota</taxon>
        <taxon>Betaproteobacteria</taxon>
        <taxon>Burkholderiales</taxon>
        <taxon>Comamonadaceae</taxon>
        <taxon>Polaromonas</taxon>
    </lineage>
</organism>
<feature type="transmembrane region" description="Helical" evidence="8">
    <location>
        <begin position="66"/>
        <end position="83"/>
    </location>
</feature>
<dbReference type="RefSeq" id="WP_349277651.1">
    <property type="nucleotide sequence ID" value="NZ_CBCSCU010000003.1"/>
</dbReference>
<name>A0AAU7LNQ5_9BURK</name>
<feature type="transmembrane region" description="Helical" evidence="8">
    <location>
        <begin position="90"/>
        <end position="114"/>
    </location>
</feature>